<dbReference type="InterPro" id="IPR024301">
    <property type="entry name" value="Amidase_6"/>
</dbReference>
<dbReference type="Proteomes" id="UP000319671">
    <property type="component" value="Unassembled WGS sequence"/>
</dbReference>
<proteinExistence type="predicted"/>
<evidence type="ECO:0000313" key="3">
    <source>
        <dbReference type="Proteomes" id="UP000319671"/>
    </source>
</evidence>
<evidence type="ECO:0000313" key="2">
    <source>
        <dbReference type="EMBL" id="TWD89656.1"/>
    </source>
</evidence>
<dbReference type="PANTHER" id="PTHR40032:SF1">
    <property type="entry name" value="EXPORTED PROTEIN"/>
    <property type="match status" value="1"/>
</dbReference>
<dbReference type="Pfam" id="PF12671">
    <property type="entry name" value="Amidase_6"/>
    <property type="match status" value="1"/>
</dbReference>
<feature type="domain" description="Putative amidase" evidence="1">
    <location>
        <begin position="134"/>
        <end position="288"/>
    </location>
</feature>
<organism evidence="2 3">
    <name type="scientific">Neobacillus bataviensis</name>
    <dbReference type="NCBI Taxonomy" id="220685"/>
    <lineage>
        <taxon>Bacteria</taxon>
        <taxon>Bacillati</taxon>
        <taxon>Bacillota</taxon>
        <taxon>Bacilli</taxon>
        <taxon>Bacillales</taxon>
        <taxon>Bacillaceae</taxon>
        <taxon>Neobacillus</taxon>
    </lineage>
</organism>
<gene>
    <name evidence="2" type="ORF">FB550_12521</name>
</gene>
<accession>A0A561CEQ2</accession>
<dbReference type="EMBL" id="VIVN01000025">
    <property type="protein sequence ID" value="TWD89656.1"/>
    <property type="molecule type" value="Genomic_DNA"/>
</dbReference>
<protein>
    <submittedName>
        <fullName evidence="2">Putative amidase-like protein</fullName>
    </submittedName>
</protein>
<sequence>MRHLLQDLFEKRVNQFVSNKRSHKIFFPKAEIKQDSAAKRSAEIVKVKAAGKIIEESKEDEFQTVKYQAHYQYLIKQKEILYMEEEMEERLAKFYKNSLVMDEEIKPNLEQDDIPTTDTRILAYESQDERLSYEYNRLKAVQYAERWWNSYNPAYKKFQNDCTNFISQCLHAGGAPMRGYPKRDAGWWLQHSNWSYSWAVAHSLRLYLSNSRSGLRAKEVSSPDQLILGDVICYDFEGDGRFNHNTLVTGKDANGMPLVNAHTYNSRMRYWAYEDSSAYTPNIKYKFYTIIDE</sequence>
<comment type="caution">
    <text evidence="2">The sequence shown here is derived from an EMBL/GenBank/DDBJ whole genome shotgun (WGS) entry which is preliminary data.</text>
</comment>
<dbReference type="PANTHER" id="PTHR40032">
    <property type="entry name" value="EXPORTED PROTEIN-RELATED"/>
    <property type="match status" value="1"/>
</dbReference>
<keyword evidence="3" id="KW-1185">Reference proteome</keyword>
<reference evidence="2 3" key="1">
    <citation type="submission" date="2019-06" db="EMBL/GenBank/DDBJ databases">
        <title>Sorghum-associated microbial communities from plants grown in Nebraska, USA.</title>
        <authorList>
            <person name="Schachtman D."/>
        </authorList>
    </citation>
    <scope>NUCLEOTIDE SEQUENCE [LARGE SCALE GENOMIC DNA]</scope>
    <source>
        <strain evidence="2 3">2482</strain>
    </source>
</reference>
<dbReference type="AlphaFoldDB" id="A0A561CEQ2"/>
<evidence type="ECO:0000259" key="1">
    <source>
        <dbReference type="Pfam" id="PF12671"/>
    </source>
</evidence>
<dbReference type="RefSeq" id="WP_144568395.1">
    <property type="nucleotide sequence ID" value="NZ_VIVN01000025.1"/>
</dbReference>
<name>A0A561CEQ2_9BACI</name>